<feature type="domain" description="SH3b" evidence="2">
    <location>
        <begin position="181"/>
        <end position="242"/>
    </location>
</feature>
<organism evidence="3 4">
    <name type="scientific">Clostridium haemolyticum NCTC 9693</name>
    <dbReference type="NCBI Taxonomy" id="1443114"/>
    <lineage>
        <taxon>Bacteria</taxon>
        <taxon>Bacillati</taxon>
        <taxon>Bacillota</taxon>
        <taxon>Clostridia</taxon>
        <taxon>Eubacteriales</taxon>
        <taxon>Clostridiaceae</taxon>
        <taxon>Clostridium</taxon>
    </lineage>
</organism>
<dbReference type="RefSeq" id="WP_039230704.1">
    <property type="nucleotide sequence ID" value="NZ_CM003349.1"/>
</dbReference>
<dbReference type="PRINTS" id="PR01002">
    <property type="entry name" value="FLGFLGJ"/>
</dbReference>
<dbReference type="Pfam" id="PF01832">
    <property type="entry name" value="Glucosaminidase"/>
    <property type="match status" value="1"/>
</dbReference>
<evidence type="ECO:0000313" key="3">
    <source>
        <dbReference type="EMBL" id="KEI14125.1"/>
    </source>
</evidence>
<protein>
    <submittedName>
        <fullName evidence="3">N-acetylmuramoyl-L-alanine amidase</fullName>
    </submittedName>
</protein>
<dbReference type="InterPro" id="IPR002901">
    <property type="entry name" value="MGlyc_endo_b_GlcNAc-like_dom"/>
</dbReference>
<dbReference type="Gene3D" id="1.10.530.10">
    <property type="match status" value="1"/>
</dbReference>
<dbReference type="PANTHER" id="PTHR33308">
    <property type="entry name" value="PEPTIDOGLYCAN HYDROLASE FLGJ"/>
    <property type="match status" value="1"/>
</dbReference>
<geneLocation type="plasmid" evidence="3 4">
    <name>p1Ch9693</name>
</geneLocation>
<dbReference type="EMBL" id="JENX01000125">
    <property type="protein sequence ID" value="KEI14125.1"/>
    <property type="molecule type" value="Genomic_DNA"/>
</dbReference>
<dbReference type="InterPro" id="IPR051056">
    <property type="entry name" value="Glycosyl_Hydrolase_73"/>
</dbReference>
<evidence type="ECO:0000313" key="4">
    <source>
        <dbReference type="Proteomes" id="UP000027937"/>
    </source>
</evidence>
<evidence type="ECO:0000256" key="1">
    <source>
        <dbReference type="ARBA" id="ARBA00022801"/>
    </source>
</evidence>
<name>A0ABR4TC34_CLOHA</name>
<dbReference type="Gene3D" id="2.30.30.40">
    <property type="entry name" value="SH3 Domains"/>
    <property type="match status" value="1"/>
</dbReference>
<keyword evidence="4" id="KW-1185">Reference proteome</keyword>
<keyword evidence="3" id="KW-0614">Plasmid</keyword>
<gene>
    <name evidence="3" type="ORF">Z960_p0131</name>
</gene>
<dbReference type="InterPro" id="IPR003646">
    <property type="entry name" value="SH3-like_bac-type"/>
</dbReference>
<dbReference type="SMART" id="SM00287">
    <property type="entry name" value="SH3b"/>
    <property type="match status" value="1"/>
</dbReference>
<comment type="caution">
    <text evidence="3">The sequence shown here is derived from an EMBL/GenBank/DDBJ whole genome shotgun (WGS) entry which is preliminary data.</text>
</comment>
<proteinExistence type="predicted"/>
<dbReference type="Proteomes" id="UP000027937">
    <property type="component" value="Plasmid p1Ch9693"/>
</dbReference>
<dbReference type="SMART" id="SM00047">
    <property type="entry name" value="LYZ2"/>
    <property type="match status" value="1"/>
</dbReference>
<dbReference type="Gene3D" id="4.10.80.30">
    <property type="entry name" value="DNA polymerase, domain 6"/>
    <property type="match status" value="1"/>
</dbReference>
<dbReference type="Pfam" id="PF08239">
    <property type="entry name" value="SH3_3"/>
    <property type="match status" value="1"/>
</dbReference>
<keyword evidence="1" id="KW-0378">Hydrolase</keyword>
<evidence type="ECO:0000259" key="2">
    <source>
        <dbReference type="PROSITE" id="PS51781"/>
    </source>
</evidence>
<dbReference type="PROSITE" id="PS51781">
    <property type="entry name" value="SH3B"/>
    <property type="match status" value="1"/>
</dbReference>
<sequence length="242" mass="27584">MNKKTDNFINKIKSSAIKTQEKYQIFASVTIAQAILESGWGTSNLAKKYNNLFGIKALRDWNGQVIHMQTKEWTKNGIITIKQPFRVYKNWSESIEGHAKFLNKEWYIDAGVFDAKDYKVQINAIVKGGYTSDPNYIPKILDLINKYNLAQYDELVCNNETVEQNKIKTIANKETEVVNNEIYGIVTASALNVRDGASTNSIKIGKLIKGEKVHIFKDYGDWLSIYYGDHGGYISSKYVEMI</sequence>
<accession>A0ABR4TC34</accession>
<reference evidence="4" key="1">
    <citation type="journal article" date="2014" name="PLoS ONE">
        <title>Plasmidome interchange between Clostridium botulinum, Clostridium novyi and Clostridium haemolyticum converts strains of independent lineages into distinctly different pathogens.</title>
        <authorList>
            <person name="Skarin H."/>
            <person name="Segerman B."/>
        </authorList>
    </citation>
    <scope>NUCLEOTIDE SEQUENCE [LARGE SCALE GENOMIC DNA]</scope>
    <source>
        <strain evidence="4">NCTC 9693</strain>
    </source>
</reference>
<dbReference type="PANTHER" id="PTHR33308:SF9">
    <property type="entry name" value="PEPTIDOGLYCAN HYDROLASE FLGJ"/>
    <property type="match status" value="1"/>
</dbReference>